<keyword evidence="3" id="KW-0812">Transmembrane</keyword>
<dbReference type="SUPFAM" id="SSF56925">
    <property type="entry name" value="OMPA-like"/>
    <property type="match status" value="1"/>
</dbReference>
<dbReference type="PANTHER" id="PTHR35892">
    <property type="entry name" value="OUTER MEMBRANE PROTEIN PAGN-RELATED"/>
    <property type="match status" value="1"/>
</dbReference>
<dbReference type="Proteomes" id="UP000221101">
    <property type="component" value="Unassembled WGS sequence"/>
</dbReference>
<proteinExistence type="predicted"/>
<dbReference type="InterPro" id="IPR027385">
    <property type="entry name" value="Beta-barrel_OMP"/>
</dbReference>
<feature type="chain" id="PRO_5012587375" evidence="6">
    <location>
        <begin position="23"/>
        <end position="157"/>
    </location>
</feature>
<keyword evidence="4 6" id="KW-0732">Signal</keyword>
<evidence type="ECO:0000256" key="5">
    <source>
        <dbReference type="ARBA" id="ARBA00023136"/>
    </source>
</evidence>
<dbReference type="GO" id="GO:0044384">
    <property type="term" value="C:host outer membrane"/>
    <property type="evidence" value="ECO:0007669"/>
    <property type="project" value="InterPro"/>
</dbReference>
<dbReference type="PRINTS" id="PR00316">
    <property type="entry name" value="ENTEROVIROMP"/>
</dbReference>
<dbReference type="GO" id="GO:0009279">
    <property type="term" value="C:cell outer membrane"/>
    <property type="evidence" value="ECO:0007669"/>
    <property type="project" value="UniProtKB-SubCell"/>
</dbReference>
<dbReference type="EMBL" id="NJCX01000001">
    <property type="protein sequence ID" value="PHM75096.1"/>
    <property type="molecule type" value="Genomic_DNA"/>
</dbReference>
<gene>
    <name evidence="8" type="ORF">Xkoz_00107</name>
</gene>
<evidence type="ECO:0000259" key="7">
    <source>
        <dbReference type="Pfam" id="PF13505"/>
    </source>
</evidence>
<evidence type="ECO:0000256" key="3">
    <source>
        <dbReference type="ARBA" id="ARBA00022692"/>
    </source>
</evidence>
<name>A0A2D0LHA4_9GAMM</name>
<evidence type="ECO:0000313" key="9">
    <source>
        <dbReference type="Proteomes" id="UP000221101"/>
    </source>
</evidence>
<comment type="subcellular location">
    <subcellularLocation>
        <location evidence="1">Cell outer membrane</location>
        <topology evidence="1">Multi-pass membrane protein</topology>
    </subcellularLocation>
</comment>
<dbReference type="RefSeq" id="WP_099140264.1">
    <property type="nucleotide sequence ID" value="NZ_CAWNOR010000001.1"/>
</dbReference>
<evidence type="ECO:0000256" key="1">
    <source>
        <dbReference type="ARBA" id="ARBA00004571"/>
    </source>
</evidence>
<keyword evidence="5" id="KW-0472">Membrane</keyword>
<sequence>MNKAFIAMFVPFMLLATLVCIAEGQAASVGDFYNQTGHFGEGKLNRMNFDRRYEVRPDWSIMAPLLAGTSYRINHYLSLYGTVGIARLEWDRESSRGTYFDTYTYPGKNTALAWGTGALLNPFEDVTFYIGYEEIQLKPENENYHVNNFNFGISYHF</sequence>
<keyword evidence="2" id="KW-1134">Transmembrane beta strand</keyword>
<evidence type="ECO:0000256" key="6">
    <source>
        <dbReference type="SAM" id="SignalP"/>
    </source>
</evidence>
<dbReference type="AlphaFoldDB" id="A0A2D0LHA4"/>
<evidence type="ECO:0000313" key="8">
    <source>
        <dbReference type="EMBL" id="PHM75096.1"/>
    </source>
</evidence>
<feature type="domain" description="Outer membrane protein beta-barrel" evidence="7">
    <location>
        <begin position="58"/>
        <end position="157"/>
    </location>
</feature>
<evidence type="ECO:0000256" key="4">
    <source>
        <dbReference type="ARBA" id="ARBA00022729"/>
    </source>
</evidence>
<dbReference type="InterPro" id="IPR000758">
    <property type="entry name" value="Enterovir_OMP"/>
</dbReference>
<comment type="caution">
    <text evidence="8">The sequence shown here is derived from an EMBL/GenBank/DDBJ whole genome shotgun (WGS) entry which is preliminary data.</text>
</comment>
<organism evidence="8 9">
    <name type="scientific">Xenorhabdus kozodoii</name>
    <dbReference type="NCBI Taxonomy" id="351676"/>
    <lineage>
        <taxon>Bacteria</taxon>
        <taxon>Pseudomonadati</taxon>
        <taxon>Pseudomonadota</taxon>
        <taxon>Gammaproteobacteria</taxon>
        <taxon>Enterobacterales</taxon>
        <taxon>Morganellaceae</taxon>
        <taxon>Xenorhabdus</taxon>
    </lineage>
</organism>
<feature type="signal peptide" evidence="6">
    <location>
        <begin position="1"/>
        <end position="22"/>
    </location>
</feature>
<reference evidence="8 9" key="1">
    <citation type="journal article" date="2017" name="Nat. Microbiol.">
        <title>Natural product diversity associated with the nematode symbionts Photorhabdus and Xenorhabdus.</title>
        <authorList>
            <person name="Tobias N.J."/>
            <person name="Wolff H."/>
            <person name="Djahanschiri B."/>
            <person name="Grundmann F."/>
            <person name="Kronenwerth M."/>
            <person name="Shi Y.M."/>
            <person name="Simonyi S."/>
            <person name="Grun P."/>
            <person name="Shapiro-Ilan D."/>
            <person name="Pidot S.J."/>
            <person name="Stinear T.P."/>
            <person name="Ebersberger I."/>
            <person name="Bode H.B."/>
        </authorList>
    </citation>
    <scope>NUCLEOTIDE SEQUENCE [LARGE SCALE GENOMIC DNA]</scope>
    <source>
        <strain evidence="8 9">DSM 17907</strain>
    </source>
</reference>
<evidence type="ECO:0000256" key="2">
    <source>
        <dbReference type="ARBA" id="ARBA00022452"/>
    </source>
</evidence>
<dbReference type="PANTHER" id="PTHR35892:SF2">
    <property type="entry name" value="OUTER MEMBRANE PROTEIN PAGN"/>
    <property type="match status" value="1"/>
</dbReference>
<protein>
    <submittedName>
        <fullName evidence="8">Resistance to complement killing</fullName>
    </submittedName>
</protein>
<dbReference type="OrthoDB" id="5873117at2"/>
<keyword evidence="9" id="KW-1185">Reference proteome</keyword>
<dbReference type="Pfam" id="PF13505">
    <property type="entry name" value="OMP_b-brl"/>
    <property type="match status" value="1"/>
</dbReference>
<dbReference type="InterPro" id="IPR051723">
    <property type="entry name" value="Bact_OM_Invasion-Related"/>
</dbReference>
<accession>A0A2D0LHA4</accession>
<dbReference type="InterPro" id="IPR011250">
    <property type="entry name" value="OMP/PagP_B-barrel"/>
</dbReference>
<dbReference type="Gene3D" id="2.40.160.20">
    <property type="match status" value="1"/>
</dbReference>